<evidence type="ECO:0000313" key="2">
    <source>
        <dbReference type="EMBL" id="KAJ4978433.1"/>
    </source>
</evidence>
<keyword evidence="1" id="KW-0812">Transmembrane</keyword>
<evidence type="ECO:0000256" key="1">
    <source>
        <dbReference type="SAM" id="Phobius"/>
    </source>
</evidence>
<keyword evidence="3" id="KW-1185">Reference proteome</keyword>
<feature type="transmembrane region" description="Helical" evidence="1">
    <location>
        <begin position="31"/>
        <end position="51"/>
    </location>
</feature>
<dbReference type="Proteomes" id="UP001141806">
    <property type="component" value="Unassembled WGS sequence"/>
</dbReference>
<dbReference type="EMBL" id="JAMYWD010000002">
    <property type="protein sequence ID" value="KAJ4978433.1"/>
    <property type="molecule type" value="Genomic_DNA"/>
</dbReference>
<keyword evidence="1" id="KW-1133">Transmembrane helix</keyword>
<evidence type="ECO:0000313" key="3">
    <source>
        <dbReference type="Proteomes" id="UP001141806"/>
    </source>
</evidence>
<name>A0A9Q0R031_9MAGN</name>
<proteinExistence type="predicted"/>
<comment type="caution">
    <text evidence="2">The sequence shown here is derived from an EMBL/GenBank/DDBJ whole genome shotgun (WGS) entry which is preliminary data.</text>
</comment>
<keyword evidence="1" id="KW-0472">Membrane</keyword>
<sequence length="167" mass="19015">MKKQKHKKFIRERVSKLLRIALDILTLRFRFFLPLEFGVFFIFVSFCLWSLESSDSSQFGQFALQFKAAGPQSSLLRLQQRRYLLILPACPLWRWASSFSSVQLRHCLFSSAAPLPLESCGKTLALFGSSFSGSLLKLQCKVECDCVKLKSHAPPSQPQSLWPGCHL</sequence>
<gene>
    <name evidence="2" type="ORF">NE237_009213</name>
</gene>
<reference evidence="2" key="1">
    <citation type="journal article" date="2023" name="Plant J.">
        <title>The genome of the king protea, Protea cynaroides.</title>
        <authorList>
            <person name="Chang J."/>
            <person name="Duong T.A."/>
            <person name="Schoeman C."/>
            <person name="Ma X."/>
            <person name="Roodt D."/>
            <person name="Barker N."/>
            <person name="Li Z."/>
            <person name="Van de Peer Y."/>
            <person name="Mizrachi E."/>
        </authorList>
    </citation>
    <scope>NUCLEOTIDE SEQUENCE</scope>
    <source>
        <tissue evidence="2">Young leaves</tissue>
    </source>
</reference>
<dbReference type="AlphaFoldDB" id="A0A9Q0R031"/>
<organism evidence="2 3">
    <name type="scientific">Protea cynaroides</name>
    <dbReference type="NCBI Taxonomy" id="273540"/>
    <lineage>
        <taxon>Eukaryota</taxon>
        <taxon>Viridiplantae</taxon>
        <taxon>Streptophyta</taxon>
        <taxon>Embryophyta</taxon>
        <taxon>Tracheophyta</taxon>
        <taxon>Spermatophyta</taxon>
        <taxon>Magnoliopsida</taxon>
        <taxon>Proteales</taxon>
        <taxon>Proteaceae</taxon>
        <taxon>Protea</taxon>
    </lineage>
</organism>
<protein>
    <submittedName>
        <fullName evidence="2">Uncharacterized protein</fullName>
    </submittedName>
</protein>
<accession>A0A9Q0R031</accession>